<dbReference type="InterPro" id="IPR013094">
    <property type="entry name" value="AB_hydrolase_3"/>
</dbReference>
<evidence type="ECO:0000256" key="1">
    <source>
        <dbReference type="ARBA" id="ARBA00022801"/>
    </source>
</evidence>
<dbReference type="InterPro" id="IPR029058">
    <property type="entry name" value="AB_hydrolase_fold"/>
</dbReference>
<dbReference type="GO" id="GO:0016787">
    <property type="term" value="F:hydrolase activity"/>
    <property type="evidence" value="ECO:0007669"/>
    <property type="project" value="UniProtKB-KW"/>
</dbReference>
<feature type="domain" description="Alpha/beta hydrolase fold-3" evidence="2">
    <location>
        <begin position="9"/>
        <end position="194"/>
    </location>
</feature>
<dbReference type="Pfam" id="PF07859">
    <property type="entry name" value="Abhydrolase_3"/>
    <property type="match status" value="1"/>
</dbReference>
<dbReference type="Gene3D" id="3.40.50.1820">
    <property type="entry name" value="alpha/beta hydrolase"/>
    <property type="match status" value="1"/>
</dbReference>
<proteinExistence type="predicted"/>
<evidence type="ECO:0000313" key="3">
    <source>
        <dbReference type="EMBL" id="ANZ68383.1"/>
    </source>
</evidence>
<accession>A0A1B2J275</accession>
<evidence type="ECO:0000259" key="2">
    <source>
        <dbReference type="Pfam" id="PF07859"/>
    </source>
</evidence>
<dbReference type="PANTHER" id="PTHR48081">
    <property type="entry name" value="AB HYDROLASE SUPERFAMILY PROTEIN C4A8.06C"/>
    <property type="match status" value="1"/>
</dbReference>
<keyword evidence="1" id="KW-0378">Hydrolase</keyword>
<reference evidence="3 4" key="1">
    <citation type="submission" date="2016-03" db="EMBL/GenBank/DDBJ databases">
        <title>Pediococcus and Lactobacillus from brewery environment - whole genome sequencing and assembly.</title>
        <authorList>
            <person name="Behr J."/>
            <person name="Geissler A.J."/>
            <person name="Vogel R.F."/>
        </authorList>
    </citation>
    <scope>NUCLEOTIDE SEQUENCE [LARGE SCALE GENOMIC DNA]</scope>
    <source>
        <strain evidence="3 4">TMW 1.1995</strain>
    </source>
</reference>
<name>A0A1B2J275_9LACO</name>
<sequence length="225" mass="24889">MPEEDFGYVRHIQEVANAVVVLPDYRLSTEAPYPAALDEAYLALKWLHDNATDLGVNTNQLFVAGESAGGGLTAALSLYARDKGAIKIAFQMPLYPMLDDRPTETSADNDAPVWNMEANRVAWQMYLGELSGTDDVPPYAAPARATTYDKMPPTYTFIGTIEPFYAETMAYIKHLQDAGVNAHVDVYEGAFRGFDLIAAKKPISKRATEGWQAAFKDASERYFTE</sequence>
<protein>
    <recommendedName>
        <fullName evidence="2">Alpha/beta hydrolase fold-3 domain-containing protein</fullName>
    </recommendedName>
</protein>
<dbReference type="STRING" id="240427.AYR62_13170"/>
<dbReference type="EMBL" id="CP014924">
    <property type="protein sequence ID" value="ANZ68383.1"/>
    <property type="molecule type" value="Genomic_DNA"/>
</dbReference>
<dbReference type="Proteomes" id="UP000093267">
    <property type="component" value="Chromosome"/>
</dbReference>
<dbReference type="AlphaFoldDB" id="A0A1B2J275"/>
<dbReference type="SUPFAM" id="SSF53474">
    <property type="entry name" value="alpha/beta-Hydrolases"/>
    <property type="match status" value="1"/>
</dbReference>
<organism evidence="3 4">
    <name type="scientific">Secundilactobacillus paracollinoides</name>
    <dbReference type="NCBI Taxonomy" id="240427"/>
    <lineage>
        <taxon>Bacteria</taxon>
        <taxon>Bacillati</taxon>
        <taxon>Bacillota</taxon>
        <taxon>Bacilli</taxon>
        <taxon>Lactobacillales</taxon>
        <taxon>Lactobacillaceae</taxon>
        <taxon>Secundilactobacillus</taxon>
    </lineage>
</organism>
<dbReference type="PANTHER" id="PTHR48081:SF8">
    <property type="entry name" value="ALPHA_BETA HYDROLASE FOLD-3 DOMAIN-CONTAINING PROTEIN-RELATED"/>
    <property type="match status" value="1"/>
</dbReference>
<keyword evidence="4" id="KW-1185">Reference proteome</keyword>
<dbReference type="InterPro" id="IPR050300">
    <property type="entry name" value="GDXG_lipolytic_enzyme"/>
</dbReference>
<evidence type="ECO:0000313" key="4">
    <source>
        <dbReference type="Proteomes" id="UP000093267"/>
    </source>
</evidence>
<gene>
    <name evidence="3" type="ORF">AYR63_04400</name>
</gene>